<keyword evidence="1" id="KW-0472">Membrane</keyword>
<sequence>MINITYKKSRISLHKKSSDYLVSKKYISKNMANNIGNCHVENTSLYSFDFTITVIINMKRLIIITINMNILKMDFTKIAFIYIINDIFYFSICSSVYA</sequence>
<organism evidence="2">
    <name type="scientific">viral metagenome</name>
    <dbReference type="NCBI Taxonomy" id="1070528"/>
    <lineage>
        <taxon>unclassified sequences</taxon>
        <taxon>metagenomes</taxon>
        <taxon>organismal metagenomes</taxon>
    </lineage>
</organism>
<feature type="transmembrane region" description="Helical" evidence="1">
    <location>
        <begin position="78"/>
        <end position="97"/>
    </location>
</feature>
<protein>
    <submittedName>
        <fullName evidence="2">Uncharacterized protein</fullName>
    </submittedName>
</protein>
<accession>A0A6C0ERK0</accession>
<dbReference type="EMBL" id="MN738925">
    <property type="protein sequence ID" value="QHT31814.1"/>
    <property type="molecule type" value="Genomic_DNA"/>
</dbReference>
<reference evidence="2" key="1">
    <citation type="journal article" date="2020" name="Nature">
        <title>Giant virus diversity and host interactions through global metagenomics.</title>
        <authorList>
            <person name="Schulz F."/>
            <person name="Roux S."/>
            <person name="Paez-Espino D."/>
            <person name="Jungbluth S."/>
            <person name="Walsh D.A."/>
            <person name="Denef V.J."/>
            <person name="McMahon K.D."/>
            <person name="Konstantinidis K.T."/>
            <person name="Eloe-Fadrosh E.A."/>
            <person name="Kyrpides N.C."/>
            <person name="Woyke T."/>
        </authorList>
    </citation>
    <scope>NUCLEOTIDE SEQUENCE</scope>
    <source>
        <strain evidence="2">GVMAG-M-3300009155-48</strain>
    </source>
</reference>
<name>A0A6C0ERK0_9ZZZZ</name>
<proteinExistence type="predicted"/>
<keyword evidence="1" id="KW-1133">Transmembrane helix</keyword>
<evidence type="ECO:0000313" key="2">
    <source>
        <dbReference type="EMBL" id="QHT31814.1"/>
    </source>
</evidence>
<evidence type="ECO:0000256" key="1">
    <source>
        <dbReference type="SAM" id="Phobius"/>
    </source>
</evidence>
<keyword evidence="1" id="KW-0812">Transmembrane</keyword>
<dbReference type="AlphaFoldDB" id="A0A6C0ERK0"/>